<reference evidence="2" key="1">
    <citation type="submission" date="2023-12" db="EMBL/GenBank/DDBJ databases">
        <title>Genome assembly of Anisodus tanguticus.</title>
        <authorList>
            <person name="Wang Y.-J."/>
        </authorList>
    </citation>
    <scope>NUCLEOTIDE SEQUENCE</scope>
    <source>
        <strain evidence="2">KB-2021</strain>
        <tissue evidence="2">Leaf</tissue>
    </source>
</reference>
<dbReference type="Proteomes" id="UP001291623">
    <property type="component" value="Unassembled WGS sequence"/>
</dbReference>
<comment type="caution">
    <text evidence="2">The sequence shown here is derived from an EMBL/GenBank/DDBJ whole genome shotgun (WGS) entry which is preliminary data.</text>
</comment>
<name>A0AAE1V9M9_9SOLA</name>
<accession>A0AAE1V9M9</accession>
<evidence type="ECO:0000313" key="3">
    <source>
        <dbReference type="Proteomes" id="UP001291623"/>
    </source>
</evidence>
<gene>
    <name evidence="2" type="ORF">RND71_024602</name>
</gene>
<protein>
    <submittedName>
        <fullName evidence="2">Uncharacterized protein</fullName>
    </submittedName>
</protein>
<feature type="region of interest" description="Disordered" evidence="1">
    <location>
        <begin position="1"/>
        <end position="33"/>
    </location>
</feature>
<dbReference type="EMBL" id="JAVYJV010000013">
    <property type="protein sequence ID" value="KAK4355631.1"/>
    <property type="molecule type" value="Genomic_DNA"/>
</dbReference>
<evidence type="ECO:0000256" key="1">
    <source>
        <dbReference type="SAM" id="MobiDB-lite"/>
    </source>
</evidence>
<feature type="region of interest" description="Disordered" evidence="1">
    <location>
        <begin position="45"/>
        <end position="77"/>
    </location>
</feature>
<sequence>MDAEGWKTIEKRKGNAANPKLNNTKNGKDSVSGVVIMKTTKLDKYKETKGKKQKPKMTTIRRNSNKSNQEKEVEFPETEDQWQRMNIALVKVNTEKIKKGRKFSSKVAILGDLIIGNEHITKVGNKAEHPPHFGLDPKVAEKYTGWRDKERGREYQLIDEPDPPNVQDQVEVFALLLLITMTM</sequence>
<evidence type="ECO:0000313" key="2">
    <source>
        <dbReference type="EMBL" id="KAK4355631.1"/>
    </source>
</evidence>
<keyword evidence="3" id="KW-1185">Reference proteome</keyword>
<proteinExistence type="predicted"/>
<organism evidence="2 3">
    <name type="scientific">Anisodus tanguticus</name>
    <dbReference type="NCBI Taxonomy" id="243964"/>
    <lineage>
        <taxon>Eukaryota</taxon>
        <taxon>Viridiplantae</taxon>
        <taxon>Streptophyta</taxon>
        <taxon>Embryophyta</taxon>
        <taxon>Tracheophyta</taxon>
        <taxon>Spermatophyta</taxon>
        <taxon>Magnoliopsida</taxon>
        <taxon>eudicotyledons</taxon>
        <taxon>Gunneridae</taxon>
        <taxon>Pentapetalae</taxon>
        <taxon>asterids</taxon>
        <taxon>lamiids</taxon>
        <taxon>Solanales</taxon>
        <taxon>Solanaceae</taxon>
        <taxon>Solanoideae</taxon>
        <taxon>Hyoscyameae</taxon>
        <taxon>Anisodus</taxon>
    </lineage>
</organism>
<dbReference type="AlphaFoldDB" id="A0AAE1V9M9"/>
<feature type="compositionally biased region" description="Basic and acidic residues" evidence="1">
    <location>
        <begin position="1"/>
        <end position="13"/>
    </location>
</feature>